<name>A0A450STM8_9GAMM</name>
<evidence type="ECO:0000256" key="3">
    <source>
        <dbReference type="ARBA" id="ARBA00007494"/>
    </source>
</evidence>
<dbReference type="EMBL" id="CAADEY010000058">
    <property type="protein sequence ID" value="VFJ57252.1"/>
    <property type="molecule type" value="Genomic_DNA"/>
</dbReference>
<reference evidence="16" key="1">
    <citation type="submission" date="2019-02" db="EMBL/GenBank/DDBJ databases">
        <authorList>
            <person name="Gruber-Vodicka R. H."/>
            <person name="Seah K. B. B."/>
        </authorList>
    </citation>
    <scope>NUCLEOTIDE SEQUENCE</scope>
    <source>
        <strain evidence="16">BECK_DK161</strain>
    </source>
</reference>
<dbReference type="AlphaFoldDB" id="A0A450STM8"/>
<dbReference type="InterPro" id="IPR029063">
    <property type="entry name" value="SAM-dependent_MTases_sf"/>
</dbReference>
<evidence type="ECO:0000256" key="7">
    <source>
        <dbReference type="ARBA" id="ARBA00022603"/>
    </source>
</evidence>
<dbReference type="SUPFAM" id="SSF53335">
    <property type="entry name" value="S-adenosyl-L-methionine-dependent methyltransferases"/>
    <property type="match status" value="1"/>
</dbReference>
<evidence type="ECO:0000259" key="15">
    <source>
        <dbReference type="PROSITE" id="PS51686"/>
    </source>
</evidence>
<proteinExistence type="inferred from homology"/>
<feature type="domain" description="SAM-dependent MTase RsmB/NOP-type" evidence="15">
    <location>
        <begin position="151"/>
        <end position="437"/>
    </location>
</feature>
<feature type="active site" description="Nucleophile" evidence="14">
    <location>
        <position position="373"/>
    </location>
</feature>
<keyword evidence="5" id="KW-0963">Cytoplasm</keyword>
<dbReference type="GO" id="GO:0070475">
    <property type="term" value="P:rRNA base methylation"/>
    <property type="evidence" value="ECO:0007669"/>
    <property type="project" value="TreeGrafter"/>
</dbReference>
<keyword evidence="8 14" id="KW-0808">Transferase</keyword>
<protein>
    <recommendedName>
        <fullName evidence="4">16S rRNA (cytosine(967)-C(5))-methyltransferase</fullName>
        <ecNumber evidence="4">2.1.1.176</ecNumber>
    </recommendedName>
    <alternativeName>
        <fullName evidence="11">16S rRNA m5C967 methyltransferase</fullName>
    </alternativeName>
    <alternativeName>
        <fullName evidence="12">rRNA (cytosine-C(5)-)-methyltransferase RsmB</fullName>
    </alternativeName>
</protein>
<comment type="catalytic activity">
    <reaction evidence="13">
        <text>cytidine(967) in 16S rRNA + S-adenosyl-L-methionine = 5-methylcytidine(967) in 16S rRNA + S-adenosyl-L-homocysteine + H(+)</text>
        <dbReference type="Rhea" id="RHEA:42748"/>
        <dbReference type="Rhea" id="RHEA-COMP:10219"/>
        <dbReference type="Rhea" id="RHEA-COMP:10220"/>
        <dbReference type="ChEBI" id="CHEBI:15378"/>
        <dbReference type="ChEBI" id="CHEBI:57856"/>
        <dbReference type="ChEBI" id="CHEBI:59789"/>
        <dbReference type="ChEBI" id="CHEBI:74483"/>
        <dbReference type="ChEBI" id="CHEBI:82748"/>
        <dbReference type="EC" id="2.1.1.176"/>
    </reaction>
</comment>
<dbReference type="InterPro" id="IPR001678">
    <property type="entry name" value="MeTrfase_RsmB-F_NOP2_dom"/>
</dbReference>
<dbReference type="PANTHER" id="PTHR22807:SF61">
    <property type="entry name" value="NOL1_NOP2_SUN FAMILY PROTEIN _ ANTITERMINATION NUSB DOMAIN-CONTAINING PROTEIN"/>
    <property type="match status" value="1"/>
</dbReference>
<keyword evidence="6" id="KW-0698">rRNA processing</keyword>
<feature type="binding site" evidence="14">
    <location>
        <position position="301"/>
    </location>
    <ligand>
        <name>S-adenosyl-L-methionine</name>
        <dbReference type="ChEBI" id="CHEBI:59789"/>
    </ligand>
</feature>
<feature type="binding site" evidence="14">
    <location>
        <position position="320"/>
    </location>
    <ligand>
        <name>S-adenosyl-L-methionine</name>
        <dbReference type="ChEBI" id="CHEBI:59789"/>
    </ligand>
</feature>
<feature type="binding site" evidence="14">
    <location>
        <position position="275"/>
    </location>
    <ligand>
        <name>S-adenosyl-L-methionine</name>
        <dbReference type="ChEBI" id="CHEBI:59789"/>
    </ligand>
</feature>
<dbReference type="GO" id="GO:0006355">
    <property type="term" value="P:regulation of DNA-templated transcription"/>
    <property type="evidence" value="ECO:0007669"/>
    <property type="project" value="InterPro"/>
</dbReference>
<dbReference type="GO" id="GO:0005829">
    <property type="term" value="C:cytosol"/>
    <property type="evidence" value="ECO:0007669"/>
    <property type="project" value="TreeGrafter"/>
</dbReference>
<evidence type="ECO:0000256" key="5">
    <source>
        <dbReference type="ARBA" id="ARBA00022490"/>
    </source>
</evidence>
<evidence type="ECO:0000256" key="1">
    <source>
        <dbReference type="ARBA" id="ARBA00002724"/>
    </source>
</evidence>
<dbReference type="PRINTS" id="PR02008">
    <property type="entry name" value="RCMTFAMILY"/>
</dbReference>
<evidence type="ECO:0000256" key="6">
    <source>
        <dbReference type="ARBA" id="ARBA00022552"/>
    </source>
</evidence>
<evidence type="ECO:0000256" key="4">
    <source>
        <dbReference type="ARBA" id="ARBA00012140"/>
    </source>
</evidence>
<dbReference type="InterPro" id="IPR035926">
    <property type="entry name" value="NusB-like_sf"/>
</dbReference>
<evidence type="ECO:0000256" key="8">
    <source>
        <dbReference type="ARBA" id="ARBA00022679"/>
    </source>
</evidence>
<comment type="similarity">
    <text evidence="3 14">Belongs to the class I-like SAM-binding methyltransferase superfamily. RsmB/NOP family.</text>
</comment>
<dbReference type="NCBIfam" id="TIGR00563">
    <property type="entry name" value="rsmB"/>
    <property type="match status" value="1"/>
</dbReference>
<dbReference type="InterPro" id="IPR018314">
    <property type="entry name" value="RsmB/NOL1/NOP2-like_CS"/>
</dbReference>
<dbReference type="InterPro" id="IPR049560">
    <property type="entry name" value="MeTrfase_RsmB-F_NOP2_cat"/>
</dbReference>
<dbReference type="NCBIfam" id="NF008149">
    <property type="entry name" value="PRK10901.1"/>
    <property type="match status" value="1"/>
</dbReference>
<dbReference type="InterPro" id="IPR004573">
    <property type="entry name" value="rRNA_ssu_MeTfrase_B"/>
</dbReference>
<dbReference type="PANTHER" id="PTHR22807">
    <property type="entry name" value="NOP2 YEAST -RELATED NOL1/NOP2/FMU SUN DOMAIN-CONTAINING"/>
    <property type="match status" value="1"/>
</dbReference>
<evidence type="ECO:0000256" key="2">
    <source>
        <dbReference type="ARBA" id="ARBA00004496"/>
    </source>
</evidence>
<dbReference type="InterPro" id="IPR023267">
    <property type="entry name" value="RCMT"/>
</dbReference>
<dbReference type="Pfam" id="PF01189">
    <property type="entry name" value="Methyltr_RsmB-F"/>
    <property type="match status" value="1"/>
</dbReference>
<comment type="subcellular location">
    <subcellularLocation>
        <location evidence="2">Cytoplasm</location>
    </subcellularLocation>
</comment>
<dbReference type="Gene3D" id="1.10.287.730">
    <property type="entry name" value="Helix hairpin bin"/>
    <property type="match status" value="1"/>
</dbReference>
<evidence type="ECO:0000256" key="13">
    <source>
        <dbReference type="ARBA" id="ARBA00047283"/>
    </source>
</evidence>
<evidence type="ECO:0000256" key="12">
    <source>
        <dbReference type="ARBA" id="ARBA00031088"/>
    </source>
</evidence>
<accession>A0A450STM8</accession>
<comment type="function">
    <text evidence="1">Specifically methylates the cytosine at position 967 (m5C967) of 16S rRNA.</text>
</comment>
<dbReference type="PROSITE" id="PS51686">
    <property type="entry name" value="SAM_MT_RSMB_NOP"/>
    <property type="match status" value="1"/>
</dbReference>
<dbReference type="SUPFAM" id="SSF48013">
    <property type="entry name" value="NusB-like"/>
    <property type="match status" value="1"/>
</dbReference>
<evidence type="ECO:0000313" key="16">
    <source>
        <dbReference type="EMBL" id="VFJ57252.1"/>
    </source>
</evidence>
<dbReference type="InterPro" id="IPR054728">
    <property type="entry name" value="RsmB-like_ferredoxin"/>
</dbReference>
<keyword evidence="7 14" id="KW-0489">Methyltransferase</keyword>
<evidence type="ECO:0000256" key="10">
    <source>
        <dbReference type="ARBA" id="ARBA00022884"/>
    </source>
</evidence>
<dbReference type="Gene3D" id="3.40.50.150">
    <property type="entry name" value="Vaccinia Virus protein VP39"/>
    <property type="match status" value="1"/>
</dbReference>
<evidence type="ECO:0000256" key="11">
    <source>
        <dbReference type="ARBA" id="ARBA00030399"/>
    </source>
</evidence>
<evidence type="ECO:0000256" key="9">
    <source>
        <dbReference type="ARBA" id="ARBA00022691"/>
    </source>
</evidence>
<organism evidence="16">
    <name type="scientific">Candidatus Kentrum sp. DK</name>
    <dbReference type="NCBI Taxonomy" id="2126562"/>
    <lineage>
        <taxon>Bacteria</taxon>
        <taxon>Pseudomonadati</taxon>
        <taxon>Pseudomonadota</taxon>
        <taxon>Gammaproteobacteria</taxon>
        <taxon>Candidatus Kentrum</taxon>
    </lineage>
</organism>
<dbReference type="Gene3D" id="1.10.940.10">
    <property type="entry name" value="NusB-like"/>
    <property type="match status" value="1"/>
</dbReference>
<keyword evidence="10 14" id="KW-0694">RNA-binding</keyword>
<dbReference type="Gene3D" id="3.30.70.1170">
    <property type="entry name" value="Sun protein, domain 3"/>
    <property type="match status" value="1"/>
</dbReference>
<evidence type="ECO:0000256" key="14">
    <source>
        <dbReference type="PROSITE-ProRule" id="PRU01023"/>
    </source>
</evidence>
<dbReference type="Pfam" id="PF01029">
    <property type="entry name" value="NusB"/>
    <property type="match status" value="1"/>
</dbReference>
<dbReference type="CDD" id="cd02440">
    <property type="entry name" value="AdoMet_MTases"/>
    <property type="match status" value="1"/>
</dbReference>
<dbReference type="GO" id="GO:0003723">
    <property type="term" value="F:RNA binding"/>
    <property type="evidence" value="ECO:0007669"/>
    <property type="project" value="UniProtKB-UniRule"/>
</dbReference>
<keyword evidence="9 14" id="KW-0949">S-adenosyl-L-methionine</keyword>
<dbReference type="PROSITE" id="PS01153">
    <property type="entry name" value="NOL1_NOP2_SUN"/>
    <property type="match status" value="1"/>
</dbReference>
<sequence>MPADPTGRAAATEVLVRVSQGQSLTAALGESVDKLKDPRERALARELCYGVMRWRPRLRAITDQLLKKPLREKDADVSSLLLLGVYQLLHTRHPPHAAVAETVAVADVRGKPWAKGLINGVLRNFQRRREEILAIVDRKAHVRLAHPRWLVAEIENAWPGDWERILEENNRQAPMVLRVNAKRISREDYLRRHPDLAAPVPGTETAARLFEARDVSRIPGFAEGIVSVQDAGAQFAADLLGLASGQRVLDACAAPGGKSAHILEREPGAVLTAVEREAVRLTRTEETLRRLGLGAELVRADAGSPDGWWNGQPFDRILLDVPCSGSGVIRRRPDIKFHRRPGDIDQYVAEQARLLNALWPLLVPGGLLLYVTCSVLPRENQQCIRRFLAEHPDARESLLDVDWGRADWGRGQQGPGRQILPGENGMDGFFYARIEKR</sequence>
<dbReference type="InterPro" id="IPR006027">
    <property type="entry name" value="NusB_RsmB_TIM44"/>
</dbReference>
<dbReference type="EC" id="2.1.1.176" evidence="4"/>
<dbReference type="GO" id="GO:0009383">
    <property type="term" value="F:rRNA (cytosine-C5-)-methyltransferase activity"/>
    <property type="evidence" value="ECO:0007669"/>
    <property type="project" value="TreeGrafter"/>
</dbReference>
<dbReference type="Pfam" id="PF22458">
    <property type="entry name" value="RsmF-B_ferredox"/>
    <property type="match status" value="1"/>
</dbReference>
<feature type="binding site" evidence="14">
    <location>
        <begin position="252"/>
        <end position="258"/>
    </location>
    <ligand>
        <name>S-adenosyl-L-methionine</name>
        <dbReference type="ChEBI" id="CHEBI:59789"/>
    </ligand>
</feature>
<gene>
    <name evidence="16" type="ORF">BECKDK2373C_GA0170839_105823</name>
</gene>
<dbReference type="FunFam" id="3.40.50.150:FF:000022">
    <property type="entry name" value="Ribosomal RNA small subunit methyltransferase B"/>
    <property type="match status" value="1"/>
</dbReference>